<keyword evidence="2" id="KW-1185">Reference proteome</keyword>
<reference evidence="1 2" key="1">
    <citation type="journal article" date="2021" name="Nat. Plants">
        <title>The Taxus genome provides insights into paclitaxel biosynthesis.</title>
        <authorList>
            <person name="Xiong X."/>
            <person name="Gou J."/>
            <person name="Liao Q."/>
            <person name="Li Y."/>
            <person name="Zhou Q."/>
            <person name="Bi G."/>
            <person name="Li C."/>
            <person name="Du R."/>
            <person name="Wang X."/>
            <person name="Sun T."/>
            <person name="Guo L."/>
            <person name="Liang H."/>
            <person name="Lu P."/>
            <person name="Wu Y."/>
            <person name="Zhang Z."/>
            <person name="Ro D.K."/>
            <person name="Shang Y."/>
            <person name="Huang S."/>
            <person name="Yan J."/>
        </authorList>
    </citation>
    <scope>NUCLEOTIDE SEQUENCE [LARGE SCALE GENOMIC DNA]</scope>
    <source>
        <strain evidence="1">Ta-2019</strain>
    </source>
</reference>
<accession>A0AA38G751</accession>
<dbReference type="GO" id="GO:0042555">
    <property type="term" value="C:MCM complex"/>
    <property type="evidence" value="ECO:0007669"/>
    <property type="project" value="TreeGrafter"/>
</dbReference>
<gene>
    <name evidence="1" type="ORF">KI387_019870</name>
</gene>
<dbReference type="GO" id="GO:0017116">
    <property type="term" value="F:single-stranded DNA helicase activity"/>
    <property type="evidence" value="ECO:0007669"/>
    <property type="project" value="TreeGrafter"/>
</dbReference>
<evidence type="ECO:0000313" key="2">
    <source>
        <dbReference type="Proteomes" id="UP000824469"/>
    </source>
</evidence>
<dbReference type="GO" id="GO:0005524">
    <property type="term" value="F:ATP binding"/>
    <property type="evidence" value="ECO:0007669"/>
    <property type="project" value="InterPro"/>
</dbReference>
<dbReference type="GO" id="GO:0016787">
    <property type="term" value="F:hydrolase activity"/>
    <property type="evidence" value="ECO:0007669"/>
    <property type="project" value="UniProtKB-KW"/>
</dbReference>
<comment type="caution">
    <text evidence="1">The sequence shown here is derived from an EMBL/GenBank/DDBJ whole genome shotgun (WGS) entry which is preliminary data.</text>
</comment>
<dbReference type="InterPro" id="IPR031327">
    <property type="entry name" value="MCM"/>
</dbReference>
<feature type="non-terminal residue" evidence="1">
    <location>
        <position position="517"/>
    </location>
</feature>
<proteinExistence type="predicted"/>
<protein>
    <submittedName>
        <fullName evidence="1">Uncharacterized protein</fullName>
    </submittedName>
</protein>
<dbReference type="GO" id="GO:0003697">
    <property type="term" value="F:single-stranded DNA binding"/>
    <property type="evidence" value="ECO:0007669"/>
    <property type="project" value="TreeGrafter"/>
</dbReference>
<dbReference type="GO" id="GO:0005634">
    <property type="term" value="C:nucleus"/>
    <property type="evidence" value="ECO:0007669"/>
    <property type="project" value="UniProtKB-SubCell"/>
</dbReference>
<dbReference type="PANTHER" id="PTHR11630:SF48">
    <property type="entry name" value="DNA HELICASE MCM9"/>
    <property type="match status" value="1"/>
</dbReference>
<dbReference type="EMBL" id="JAHRHJ020000004">
    <property type="protein sequence ID" value="KAH9318101.1"/>
    <property type="molecule type" value="Genomic_DNA"/>
</dbReference>
<dbReference type="InterPro" id="IPR027417">
    <property type="entry name" value="P-loop_NTPase"/>
</dbReference>
<dbReference type="OMA" id="CIPCRST"/>
<dbReference type="Gene3D" id="3.40.50.300">
    <property type="entry name" value="P-loop containing nucleotide triphosphate hydrolases"/>
    <property type="match status" value="1"/>
</dbReference>
<name>A0AA38G751_TAXCH</name>
<evidence type="ECO:0000313" key="1">
    <source>
        <dbReference type="EMBL" id="KAH9318101.1"/>
    </source>
</evidence>
<organism evidence="1 2">
    <name type="scientific">Taxus chinensis</name>
    <name type="common">Chinese yew</name>
    <name type="synonym">Taxus wallichiana var. chinensis</name>
    <dbReference type="NCBI Taxonomy" id="29808"/>
    <lineage>
        <taxon>Eukaryota</taxon>
        <taxon>Viridiplantae</taxon>
        <taxon>Streptophyta</taxon>
        <taxon>Embryophyta</taxon>
        <taxon>Tracheophyta</taxon>
        <taxon>Spermatophyta</taxon>
        <taxon>Pinopsida</taxon>
        <taxon>Pinidae</taxon>
        <taxon>Conifers II</taxon>
        <taxon>Cupressales</taxon>
        <taxon>Taxaceae</taxon>
        <taxon>Taxus</taxon>
    </lineage>
</organism>
<dbReference type="Proteomes" id="UP000824469">
    <property type="component" value="Unassembled WGS sequence"/>
</dbReference>
<dbReference type="GO" id="GO:0000724">
    <property type="term" value="P:double-strand break repair via homologous recombination"/>
    <property type="evidence" value="ECO:0007669"/>
    <property type="project" value="TreeGrafter"/>
</dbReference>
<sequence length="517" mass="56822">YMRRVQCKGCGFVKDIWLSERLPLGRICCSNGEFEEDKSASIYVSSQEVLLGPVPTVSNEALSFPQLILIVLQDDLAGQVQIGDSIAVIGHAFAEIKESQPCQGKCLSRLKVTANNITNPFNFKSLTLANQTVDLWPDPTFLDDAGGVSLNALCKFLSANGAQTSLNVYSCVALLISLVASENAVTFHNNNDQRKQIHIMLTSRGPCETLFRQLQGVAALYGGRSVLHSPSNKNLAAKLTNSGAGGTQILQSGSLSRSNDGIFLVDFFSCSISRSEVRDFREAMEKPSINVKDSQELCIPCRSTVWGTYALFINGESALLPLDFPKIARRGPPVDPELINRFEIILNAEEEDDFPLKDNMIVQSGSGSSQSKELQKHLHSASNIKSVKISRGAHDLIRSYYLAFRKAKSFIMIQSDDVFSLQSLLRIASACARLCLRDEILESLLNPTPALMHRLTHISDSRCNSGDPSVREDSCSQVMEHSSSGQSFGLSGGSEYAEKNLDKEIKDFHHYLMQNLT</sequence>
<dbReference type="PANTHER" id="PTHR11630">
    <property type="entry name" value="DNA REPLICATION LICENSING FACTOR MCM FAMILY MEMBER"/>
    <property type="match status" value="1"/>
</dbReference>
<feature type="non-terminal residue" evidence="1">
    <location>
        <position position="1"/>
    </location>
</feature>
<dbReference type="AlphaFoldDB" id="A0AA38G751"/>